<accession>H5TEZ7</accession>
<evidence type="ECO:0000256" key="5">
    <source>
        <dbReference type="ARBA" id="ARBA00022605"/>
    </source>
</evidence>
<evidence type="ECO:0000256" key="9">
    <source>
        <dbReference type="ARBA" id="ARBA00022840"/>
    </source>
</evidence>
<evidence type="ECO:0000313" key="14">
    <source>
        <dbReference type="EMBL" id="GAB56924.1"/>
    </source>
</evidence>
<reference evidence="14 15" key="1">
    <citation type="journal article" date="2012" name="J. Bacteriol.">
        <title>Genome sequence of proteorhodopsin-containing sea ice bacterium Glaciecola punicea ACAM 611T.</title>
        <authorList>
            <person name="Qin Q.-L."/>
            <person name="Xie B.-B."/>
            <person name="Shu Y.-L."/>
            <person name="Rong J.-C."/>
            <person name="Zhao D.-L."/>
            <person name="Zhang X.-Y."/>
            <person name="Chen X.-L."/>
            <person name="Zhou B.-C."/>
            <person name="Zhanga Y.-Z."/>
        </authorList>
    </citation>
    <scope>NUCLEOTIDE SEQUENCE [LARGE SCALE GENOMIC DNA]</scope>
    <source>
        <strain evidence="14 15">ACAM 611</strain>
    </source>
</reference>
<dbReference type="AlphaFoldDB" id="H5TEZ7"/>
<dbReference type="GO" id="GO:0003991">
    <property type="term" value="F:acetylglutamate kinase activity"/>
    <property type="evidence" value="ECO:0007669"/>
    <property type="project" value="UniProtKB-EC"/>
</dbReference>
<evidence type="ECO:0000256" key="1">
    <source>
        <dbReference type="ARBA" id="ARBA00004828"/>
    </source>
</evidence>
<proteinExistence type="predicted"/>
<dbReference type="GO" id="GO:0006526">
    <property type="term" value="P:L-arginine biosynthetic process"/>
    <property type="evidence" value="ECO:0007669"/>
    <property type="project" value="UniProtKB-KW"/>
</dbReference>
<dbReference type="GO" id="GO:0005737">
    <property type="term" value="C:cytoplasm"/>
    <property type="evidence" value="ECO:0007669"/>
    <property type="project" value="InterPro"/>
</dbReference>
<evidence type="ECO:0000256" key="3">
    <source>
        <dbReference type="ARBA" id="ARBA00021197"/>
    </source>
</evidence>
<gene>
    <name evidence="14" type="primary">argB</name>
    <name evidence="14" type="ORF">GPUN_2810</name>
</gene>
<dbReference type="GO" id="GO:0005524">
    <property type="term" value="F:ATP binding"/>
    <property type="evidence" value="ECO:0007669"/>
    <property type="project" value="UniProtKB-KW"/>
</dbReference>
<evidence type="ECO:0000256" key="7">
    <source>
        <dbReference type="ARBA" id="ARBA00022741"/>
    </source>
</evidence>
<evidence type="ECO:0000256" key="8">
    <source>
        <dbReference type="ARBA" id="ARBA00022777"/>
    </source>
</evidence>
<dbReference type="Proteomes" id="UP000053586">
    <property type="component" value="Unassembled WGS sequence"/>
</dbReference>
<sequence>MANPNNAPLPVVIKIGGSFFASLTKTADNELLSTIRILQAKGRSVVLVHGGGEQVLERLNDLNIVSTRKNGLRVTPDEHMPIVTGVLAGELNKQLVGECAKYSINAVGISLADGNMANCTQHPANIGAVGVPTANSSALLNVLMQANMVPIVASIGKDEAGRLYNVNADHAAICIAQLLHTKLYFFADISGVLDSKKALLATLSAKQIDELIQQGVITDGMAVKVNAAQFAAKEIGQSVTIGSWNDAFKILIDNAVCGTEILY</sequence>
<keyword evidence="6" id="KW-0808">Transferase</keyword>
<dbReference type="PANTHER" id="PTHR23342:SF0">
    <property type="entry name" value="N-ACETYLGLUTAMATE SYNTHASE, MITOCHONDRIAL"/>
    <property type="match status" value="1"/>
</dbReference>
<comment type="caution">
    <text evidence="14">The sequence shown here is derived from an EMBL/GenBank/DDBJ whole genome shotgun (WGS) entry which is preliminary data.</text>
</comment>
<keyword evidence="8 14" id="KW-0418">Kinase</keyword>
<organism evidence="14 15">
    <name type="scientific">Glaciecola punicea ACAM 611</name>
    <dbReference type="NCBI Taxonomy" id="1121923"/>
    <lineage>
        <taxon>Bacteria</taxon>
        <taxon>Pseudomonadati</taxon>
        <taxon>Pseudomonadota</taxon>
        <taxon>Gammaproteobacteria</taxon>
        <taxon>Alteromonadales</taxon>
        <taxon>Alteromonadaceae</taxon>
        <taxon>Glaciecola</taxon>
    </lineage>
</organism>
<evidence type="ECO:0000256" key="6">
    <source>
        <dbReference type="ARBA" id="ARBA00022679"/>
    </source>
</evidence>
<dbReference type="EMBL" id="BAET01000033">
    <property type="protein sequence ID" value="GAB56924.1"/>
    <property type="molecule type" value="Genomic_DNA"/>
</dbReference>
<comment type="pathway">
    <text evidence="1">Amino-acid biosynthesis; L-arginine biosynthesis; N(2)-acetyl-L-ornithine from L-glutamate: step 2/4.</text>
</comment>
<evidence type="ECO:0000256" key="4">
    <source>
        <dbReference type="ARBA" id="ARBA00022571"/>
    </source>
</evidence>
<dbReference type="Pfam" id="PF00696">
    <property type="entry name" value="AA_kinase"/>
    <property type="match status" value="1"/>
</dbReference>
<dbReference type="PANTHER" id="PTHR23342">
    <property type="entry name" value="N-ACETYLGLUTAMATE SYNTHASE"/>
    <property type="match status" value="1"/>
</dbReference>
<dbReference type="STRING" id="56804.BAE46_02865"/>
<evidence type="ECO:0000256" key="2">
    <source>
        <dbReference type="ARBA" id="ARBA00013065"/>
    </source>
</evidence>
<dbReference type="OrthoDB" id="5915023at2"/>
<feature type="domain" description="Aspartate/glutamate/uridylate kinase" evidence="13">
    <location>
        <begin position="11"/>
        <end position="242"/>
    </location>
</feature>
<dbReference type="eggNOG" id="COG0548">
    <property type="taxonomic scope" value="Bacteria"/>
</dbReference>
<dbReference type="NCBIfam" id="TIGR00761">
    <property type="entry name" value="argB"/>
    <property type="match status" value="1"/>
</dbReference>
<keyword evidence="15" id="KW-1185">Reference proteome</keyword>
<evidence type="ECO:0000313" key="15">
    <source>
        <dbReference type="Proteomes" id="UP000053586"/>
    </source>
</evidence>
<dbReference type="EC" id="2.7.2.8" evidence="2"/>
<name>H5TEZ7_9ALTE</name>
<keyword evidence="5" id="KW-0028">Amino-acid biosynthesis</keyword>
<comment type="catalytic activity">
    <reaction evidence="12">
        <text>N-acetyl-L-glutamate + ATP = N-acetyl-L-glutamyl 5-phosphate + ADP</text>
        <dbReference type="Rhea" id="RHEA:14629"/>
        <dbReference type="ChEBI" id="CHEBI:30616"/>
        <dbReference type="ChEBI" id="CHEBI:44337"/>
        <dbReference type="ChEBI" id="CHEBI:57936"/>
        <dbReference type="ChEBI" id="CHEBI:456216"/>
        <dbReference type="EC" id="2.7.2.8"/>
    </reaction>
</comment>
<dbReference type="RefSeq" id="WP_006007582.1">
    <property type="nucleotide sequence ID" value="NZ_BAET01000033.1"/>
</dbReference>
<keyword evidence="4" id="KW-0055">Arginine biosynthesis</keyword>
<evidence type="ECO:0000256" key="11">
    <source>
        <dbReference type="ARBA" id="ARBA00030639"/>
    </source>
</evidence>
<keyword evidence="7" id="KW-0547">Nucleotide-binding</keyword>
<dbReference type="Gene3D" id="3.40.1160.10">
    <property type="entry name" value="Acetylglutamate kinase-like"/>
    <property type="match status" value="1"/>
</dbReference>
<protein>
    <recommendedName>
        <fullName evidence="3">Acetylglutamate kinase</fullName>
        <ecNumber evidence="2">2.7.2.8</ecNumber>
    </recommendedName>
    <alternativeName>
        <fullName evidence="10">N-acetyl-L-glutamate 5-phosphotransferase</fullName>
    </alternativeName>
    <alternativeName>
        <fullName evidence="11">NAG kinase</fullName>
    </alternativeName>
</protein>
<dbReference type="InterPro" id="IPR001048">
    <property type="entry name" value="Asp/Glu/Uridylate_kinase"/>
</dbReference>
<evidence type="ECO:0000256" key="12">
    <source>
        <dbReference type="ARBA" id="ARBA00048141"/>
    </source>
</evidence>
<dbReference type="SUPFAM" id="SSF53633">
    <property type="entry name" value="Carbamate kinase-like"/>
    <property type="match status" value="1"/>
</dbReference>
<evidence type="ECO:0000259" key="13">
    <source>
        <dbReference type="Pfam" id="PF00696"/>
    </source>
</evidence>
<dbReference type="InterPro" id="IPR004662">
    <property type="entry name" value="AcgluKinase_fam"/>
</dbReference>
<dbReference type="InterPro" id="IPR036393">
    <property type="entry name" value="AceGlu_kinase-like_sf"/>
</dbReference>
<dbReference type="PIRSF" id="PIRSF000728">
    <property type="entry name" value="NAGK"/>
    <property type="match status" value="1"/>
</dbReference>
<evidence type="ECO:0000256" key="10">
    <source>
        <dbReference type="ARBA" id="ARBA00030178"/>
    </source>
</evidence>
<keyword evidence="9" id="KW-0067">ATP-binding</keyword>
<reference evidence="14 15" key="2">
    <citation type="journal article" date="2017" name="Antonie Van Leeuwenhoek">
        <title>Rhizobium rhizosphaerae sp. nov., a novel species isolated from rice rhizosphere.</title>
        <authorList>
            <person name="Zhao J.J."/>
            <person name="Zhang J."/>
            <person name="Zhang R.J."/>
            <person name="Zhang C.W."/>
            <person name="Yin H.Q."/>
            <person name="Zhang X.X."/>
        </authorList>
    </citation>
    <scope>NUCLEOTIDE SEQUENCE [LARGE SCALE GENOMIC DNA]</scope>
    <source>
        <strain evidence="14 15">ACAM 611</strain>
    </source>
</reference>